<protein>
    <submittedName>
        <fullName evidence="2">MFS transporter</fullName>
    </submittedName>
</protein>
<dbReference type="AlphaFoldDB" id="A0A157T1A9"/>
<feature type="transmembrane region" description="Helical" evidence="1">
    <location>
        <begin position="12"/>
        <end position="34"/>
    </location>
</feature>
<dbReference type="EMBL" id="LT549890">
    <property type="protein sequence ID" value="SAI85194.1"/>
    <property type="molecule type" value="Genomic_DNA"/>
</dbReference>
<sequence length="44" mass="5082">MSVFRNCEFSFLSISFIISFSLQLMGAYLILWFYSIGLTFTSIS</sequence>
<dbReference type="Proteomes" id="UP000076770">
    <property type="component" value="Chromosome i"/>
</dbReference>
<proteinExistence type="predicted"/>
<keyword evidence="1" id="KW-0812">Transmembrane</keyword>
<keyword evidence="1" id="KW-0472">Membrane</keyword>
<dbReference type="GeneID" id="79514380"/>
<dbReference type="RefSeq" id="WP_269454386.1">
    <property type="nucleotide sequence ID" value="NZ_CP011055.2"/>
</dbReference>
<dbReference type="PATRIC" id="fig|2287.9.peg.1716"/>
<organism evidence="2 3">
    <name type="scientific">Saccharolobus solfataricus</name>
    <name type="common">Sulfolobus solfataricus</name>
    <dbReference type="NCBI Taxonomy" id="2287"/>
    <lineage>
        <taxon>Archaea</taxon>
        <taxon>Thermoproteota</taxon>
        <taxon>Thermoprotei</taxon>
        <taxon>Sulfolobales</taxon>
        <taxon>Sulfolobaceae</taxon>
        <taxon>Saccharolobus</taxon>
    </lineage>
</organism>
<keyword evidence="1" id="KW-1133">Transmembrane helix</keyword>
<evidence type="ECO:0000256" key="1">
    <source>
        <dbReference type="SAM" id="Phobius"/>
    </source>
</evidence>
<accession>A0A157T1A9</accession>
<reference evidence="3" key="1">
    <citation type="submission" date="2016-04" db="EMBL/GenBank/DDBJ databases">
        <authorList>
            <person name="Shah S.A."/>
            <person name="Garrett R.A."/>
        </authorList>
    </citation>
    <scope>NUCLEOTIDE SEQUENCE [LARGE SCALE GENOMIC DNA]</scope>
    <source>
        <strain evidence="3">ATCC 35091 / DSM 1616 / JCM 8930 / NBRC 15331 / P1</strain>
    </source>
</reference>
<evidence type="ECO:0000313" key="2">
    <source>
        <dbReference type="EMBL" id="SAI85194.1"/>
    </source>
</evidence>
<evidence type="ECO:0000313" key="3">
    <source>
        <dbReference type="Proteomes" id="UP000076770"/>
    </source>
</evidence>
<gene>
    <name evidence="2" type="ORF">SSOP1_1640</name>
</gene>
<name>A0A157T1A9_SACSO</name>